<evidence type="ECO:0000256" key="2">
    <source>
        <dbReference type="ARBA" id="ARBA00004241"/>
    </source>
</evidence>
<dbReference type="PROSITE" id="PS00296">
    <property type="entry name" value="CHAPERONINS_CPN60"/>
    <property type="match status" value="1"/>
</dbReference>
<dbReference type="InterPro" id="IPR001844">
    <property type="entry name" value="Cpn60/GroEL"/>
</dbReference>
<evidence type="ECO:0000256" key="11">
    <source>
        <dbReference type="RuleBase" id="RU000419"/>
    </source>
</evidence>
<evidence type="ECO:0000256" key="3">
    <source>
        <dbReference type="ARBA" id="ARBA00006607"/>
    </source>
</evidence>
<feature type="binding site" evidence="9">
    <location>
        <begin position="29"/>
        <end position="32"/>
    </location>
    <ligand>
        <name>ATP</name>
        <dbReference type="ChEBI" id="CHEBI:30616"/>
    </ligand>
</feature>
<keyword evidence="7 9" id="KW-0413">Isomerase</keyword>
<dbReference type="SUPFAM" id="SSF48592">
    <property type="entry name" value="GroEL equatorial domain-like"/>
    <property type="match status" value="2"/>
</dbReference>
<proteinExistence type="inferred from homology"/>
<comment type="caution">
    <text evidence="12">The sequence shown here is derived from an EMBL/GenBank/DDBJ whole genome shotgun (WGS) entry which is preliminary data.</text>
</comment>
<keyword evidence="9" id="KW-0963">Cytoplasm</keyword>
<keyword evidence="5 9" id="KW-0067">ATP-binding</keyword>
<dbReference type="Pfam" id="PF00118">
    <property type="entry name" value="Cpn60_TCP1"/>
    <property type="match status" value="2"/>
</dbReference>
<dbReference type="Proteomes" id="UP001519332">
    <property type="component" value="Unassembled WGS sequence"/>
</dbReference>
<feature type="binding site" evidence="9">
    <location>
        <position position="554"/>
    </location>
    <ligand>
        <name>ATP</name>
        <dbReference type="ChEBI" id="CHEBI:30616"/>
    </ligand>
</feature>
<keyword evidence="6 9" id="KW-0143">Chaperone</keyword>
<feature type="binding site" evidence="9">
    <location>
        <begin position="86"/>
        <end position="90"/>
    </location>
    <ligand>
        <name>ATP</name>
        <dbReference type="ChEBI" id="CHEBI:30616"/>
    </ligand>
</feature>
<feature type="binding site" evidence="9">
    <location>
        <begin position="538"/>
        <end position="540"/>
    </location>
    <ligand>
        <name>ATP</name>
        <dbReference type="ChEBI" id="CHEBI:30616"/>
    </ligand>
</feature>
<dbReference type="InterPro" id="IPR018370">
    <property type="entry name" value="Chaperonin_Cpn60_CS"/>
</dbReference>
<dbReference type="PANTHER" id="PTHR45633">
    <property type="entry name" value="60 KDA HEAT SHOCK PROTEIN, MITOCHONDRIAL"/>
    <property type="match status" value="1"/>
</dbReference>
<dbReference type="NCBIfam" id="NF009487">
    <property type="entry name" value="PRK12849.1"/>
    <property type="match status" value="1"/>
</dbReference>
<keyword evidence="13" id="KW-1185">Reference proteome</keyword>
<sequence>MPKMISFNEDARRGLERGMNALADTVKVTLGPRGRNVVLEKKWGAPTITNDGVSIAKEIDLEDPWEKIGAELVKEVAKKTDDVAGDGTTTATVLAQALVREGLRNVAAGANPLALKRGIEKAVAAVTTRLLETAQEVQTREQIAATASISAADTTIGELIAEAMDKVGKQGVITVEESNTLGLELELTEGMRFDKGYLAPHFLTDTERMEVVLDEPYLLFAASKISAITDLLPLLEKVMQTGKPLAIIAEDVEGEALPTLIVNKLKGTFHSVAVKAPGFGDRREAMLADMAVLTGGEVISDKLGLTLAGADLPLLGQARKIVVTKDDTTIVDGAGDPDRIAGRVRQIQAEIDKSDSDYDREKLQERLARLAGGVAVIKAGAATEVELKERKHRIEDAVRNAKAAVEEGIVAGGGVALLQAADVLLQTTDFRLAQPAALDLTRDAATGHSAGLEPARGTGLDQTRADGQPDAGLDLARSAGLEGGVRVGLELDGDEATGAQIVRIALEAPLKQIAANTGLEGGVVVDRVRNLPPGHGLDAATGQYTDLIAAGIIDPAKVTRSALQNAASIAALFLTTEAVVADKPEPKSAPVTDPGGADF</sequence>
<comment type="caution">
    <text evidence="9">Lacks conserved residue(s) required for the propagation of feature annotation.</text>
</comment>
<dbReference type="Gene3D" id="1.10.560.10">
    <property type="entry name" value="GroEL-like equatorial domain"/>
    <property type="match status" value="2"/>
</dbReference>
<reference evidence="12 13" key="1">
    <citation type="submission" date="2021-03" db="EMBL/GenBank/DDBJ databases">
        <title>Sequencing the genomes of 1000 actinobacteria strains.</title>
        <authorList>
            <person name="Klenk H.-P."/>
        </authorList>
    </citation>
    <scope>NUCLEOTIDE SEQUENCE [LARGE SCALE GENOMIC DNA]</scope>
    <source>
        <strain evidence="12 13">DSM 46670</strain>
    </source>
</reference>
<dbReference type="SUPFAM" id="SSF54849">
    <property type="entry name" value="GroEL-intermediate domain like"/>
    <property type="match status" value="1"/>
</dbReference>
<feature type="binding site" evidence="9">
    <location>
        <position position="413"/>
    </location>
    <ligand>
        <name>ATP</name>
        <dbReference type="ChEBI" id="CHEBI:30616"/>
    </ligand>
</feature>
<dbReference type="InterPro" id="IPR027409">
    <property type="entry name" value="GroEL-like_apical_dom_sf"/>
</dbReference>
<evidence type="ECO:0000256" key="4">
    <source>
        <dbReference type="ARBA" id="ARBA00022741"/>
    </source>
</evidence>
<dbReference type="PRINTS" id="PR00298">
    <property type="entry name" value="CHAPERONIN60"/>
</dbReference>
<dbReference type="NCBIfam" id="NF009489">
    <property type="entry name" value="PRK12851.1"/>
    <property type="match status" value="1"/>
</dbReference>
<accession>A0ABS4TPA7</accession>
<dbReference type="EC" id="5.6.1.7" evidence="9"/>
<dbReference type="HAMAP" id="MF_00600">
    <property type="entry name" value="CH60"/>
    <property type="match status" value="1"/>
</dbReference>
<dbReference type="InterPro" id="IPR027413">
    <property type="entry name" value="GROEL-like_equatorial_sf"/>
</dbReference>
<comment type="function">
    <text evidence="9 11">Together with its co-chaperonin GroES, plays an essential role in assisting protein folding. The GroEL-GroES system forms a nano-cage that allows encapsulation of the non-native substrate proteins and provides a physical environment optimized to promote and accelerate protein folding.</text>
</comment>
<dbReference type="NCBIfam" id="TIGR02348">
    <property type="entry name" value="GroEL"/>
    <property type="match status" value="1"/>
</dbReference>
<evidence type="ECO:0000256" key="6">
    <source>
        <dbReference type="ARBA" id="ARBA00023186"/>
    </source>
</evidence>
<dbReference type="Gene3D" id="3.50.7.10">
    <property type="entry name" value="GroEL"/>
    <property type="match status" value="1"/>
</dbReference>
<protein>
    <recommendedName>
        <fullName evidence="9">Chaperonin GroEL</fullName>
        <ecNumber evidence="9">5.6.1.7</ecNumber>
    </recommendedName>
    <alternativeName>
        <fullName evidence="9">60 kDa chaperonin</fullName>
    </alternativeName>
    <alternativeName>
        <fullName evidence="9">Chaperonin-60</fullName>
        <shortName evidence="9">Cpn60</shortName>
    </alternativeName>
</protein>
<dbReference type="CDD" id="cd03344">
    <property type="entry name" value="GroEL"/>
    <property type="match status" value="1"/>
</dbReference>
<dbReference type="EMBL" id="JAGINW010000001">
    <property type="protein sequence ID" value="MBP2326219.1"/>
    <property type="molecule type" value="Genomic_DNA"/>
</dbReference>
<dbReference type="NCBIfam" id="NF009488">
    <property type="entry name" value="PRK12850.1"/>
    <property type="match status" value="1"/>
</dbReference>
<gene>
    <name evidence="9" type="primary">groEL</name>
    <name evidence="9" type="synonym">groL</name>
    <name evidence="12" type="ORF">JOF56_006604</name>
</gene>
<comment type="subunit">
    <text evidence="9 11">Forms a cylinder of 14 subunits composed of two heptameric rings stacked back-to-back. Interacts with the co-chaperonin GroES.</text>
</comment>
<evidence type="ECO:0000256" key="1">
    <source>
        <dbReference type="ARBA" id="ARBA00004191"/>
    </source>
</evidence>
<dbReference type="InterPro" id="IPR027410">
    <property type="entry name" value="TCP-1-like_intermed_sf"/>
</dbReference>
<evidence type="ECO:0000256" key="8">
    <source>
        <dbReference type="ARBA" id="ARBA00025702"/>
    </source>
</evidence>
<evidence type="ECO:0000313" key="12">
    <source>
        <dbReference type="EMBL" id="MBP2326219.1"/>
    </source>
</evidence>
<keyword evidence="4 9" id="KW-0547">Nucleotide-binding</keyword>
<evidence type="ECO:0000256" key="5">
    <source>
        <dbReference type="ARBA" id="ARBA00022840"/>
    </source>
</evidence>
<dbReference type="Gene3D" id="3.30.260.10">
    <property type="entry name" value="TCP-1-like chaperonin intermediate domain"/>
    <property type="match status" value="1"/>
</dbReference>
<evidence type="ECO:0000313" key="13">
    <source>
        <dbReference type="Proteomes" id="UP001519332"/>
    </source>
</evidence>
<dbReference type="InterPro" id="IPR002423">
    <property type="entry name" value="Cpn60/GroEL/TCP-1"/>
</dbReference>
<evidence type="ECO:0000256" key="7">
    <source>
        <dbReference type="ARBA" id="ARBA00023235"/>
    </source>
</evidence>
<evidence type="ECO:0000256" key="9">
    <source>
        <dbReference type="HAMAP-Rule" id="MF_00600"/>
    </source>
</evidence>
<organism evidence="12 13">
    <name type="scientific">Kibdelosporangium banguiense</name>
    <dbReference type="NCBI Taxonomy" id="1365924"/>
    <lineage>
        <taxon>Bacteria</taxon>
        <taxon>Bacillati</taxon>
        <taxon>Actinomycetota</taxon>
        <taxon>Actinomycetes</taxon>
        <taxon>Pseudonocardiales</taxon>
        <taxon>Pseudonocardiaceae</taxon>
        <taxon>Kibdelosporangium</taxon>
    </lineage>
</organism>
<name>A0ABS4TPA7_9PSEU</name>
<dbReference type="SUPFAM" id="SSF52029">
    <property type="entry name" value="GroEL apical domain-like"/>
    <property type="match status" value="1"/>
</dbReference>
<dbReference type="NCBIfam" id="NF000592">
    <property type="entry name" value="PRK00013.1"/>
    <property type="match status" value="1"/>
</dbReference>
<comment type="subcellular location">
    <subcellularLocation>
        <location evidence="2">Cell surface</location>
    </subcellularLocation>
    <subcellularLocation>
        <location evidence="9">Cytoplasm</location>
    </subcellularLocation>
    <subcellularLocation>
        <location evidence="8">Secreted</location>
        <location evidence="8">Capsule</location>
    </subcellularLocation>
    <subcellularLocation>
        <location evidence="1">Secreted</location>
        <location evidence="1">Cell wall</location>
    </subcellularLocation>
</comment>
<evidence type="ECO:0000256" key="10">
    <source>
        <dbReference type="RuleBase" id="RU000418"/>
    </source>
</evidence>
<comment type="similarity">
    <text evidence="3 9 10">Belongs to the chaperonin (HSP60) family.</text>
</comment>